<dbReference type="InterPro" id="IPR007484">
    <property type="entry name" value="Peptidase_M28"/>
</dbReference>
<dbReference type="Gene3D" id="3.40.630.10">
    <property type="entry name" value="Zn peptidases"/>
    <property type="match status" value="1"/>
</dbReference>
<proteinExistence type="predicted"/>
<dbReference type="PROSITE" id="PS00758">
    <property type="entry name" value="ARGE_DAPE_CPG2_1"/>
    <property type="match status" value="1"/>
</dbReference>
<dbReference type="InterPro" id="IPR001261">
    <property type="entry name" value="ArgE/DapE_CS"/>
</dbReference>
<dbReference type="PATRIC" id="fig|29290.4.peg.6086"/>
<evidence type="ECO:0000313" key="6">
    <source>
        <dbReference type="Proteomes" id="UP000033423"/>
    </source>
</evidence>
<dbReference type="Proteomes" id="UP000033423">
    <property type="component" value="Unassembled WGS sequence"/>
</dbReference>
<evidence type="ECO:0000256" key="3">
    <source>
        <dbReference type="ARBA" id="ARBA00022801"/>
    </source>
</evidence>
<evidence type="ECO:0000256" key="1">
    <source>
        <dbReference type="ARBA" id="ARBA00001947"/>
    </source>
</evidence>
<evidence type="ECO:0000313" key="5">
    <source>
        <dbReference type="EMBL" id="KJU83200.1"/>
    </source>
</evidence>
<comment type="cofactor">
    <cofactor evidence="1">
        <name>Zn(2+)</name>
        <dbReference type="ChEBI" id="CHEBI:29105"/>
    </cofactor>
</comment>
<name>A0A0F3GMP7_9BACT</name>
<reference evidence="5 6" key="1">
    <citation type="submission" date="2015-02" db="EMBL/GenBank/DDBJ databases">
        <title>Single-cell genomics of uncultivated deep-branching MTB reveals a conserved set of magnetosome genes.</title>
        <authorList>
            <person name="Kolinko S."/>
            <person name="Richter M."/>
            <person name="Glockner F.O."/>
            <person name="Brachmann A."/>
            <person name="Schuler D."/>
        </authorList>
    </citation>
    <scope>NUCLEOTIDE SEQUENCE [LARGE SCALE GENOMIC DNA]</scope>
    <source>
        <strain evidence="5">TM-1</strain>
    </source>
</reference>
<comment type="caution">
    <text evidence="5">The sequence shown here is derived from an EMBL/GenBank/DDBJ whole genome shotgun (WGS) entry which is preliminary data.</text>
</comment>
<accession>A0A0F3GMP7</accession>
<gene>
    <name evidence="5" type="ORF">MBAV_004607</name>
</gene>
<feature type="non-terminal residue" evidence="5">
    <location>
        <position position="190"/>
    </location>
</feature>
<dbReference type="AlphaFoldDB" id="A0A0F3GMP7"/>
<dbReference type="EMBL" id="LACI01001991">
    <property type="protein sequence ID" value="KJU83200.1"/>
    <property type="molecule type" value="Genomic_DNA"/>
</dbReference>
<keyword evidence="2" id="KW-0479">Metal-binding</keyword>
<evidence type="ECO:0000259" key="4">
    <source>
        <dbReference type="Pfam" id="PF04389"/>
    </source>
</evidence>
<keyword evidence="6" id="KW-1185">Reference proteome</keyword>
<dbReference type="GO" id="GO:0046872">
    <property type="term" value="F:metal ion binding"/>
    <property type="evidence" value="ECO:0007669"/>
    <property type="project" value="UniProtKB-KW"/>
</dbReference>
<dbReference type="SUPFAM" id="SSF53187">
    <property type="entry name" value="Zn-dependent exopeptidases"/>
    <property type="match status" value="1"/>
</dbReference>
<feature type="domain" description="Peptidase M28" evidence="4">
    <location>
        <begin position="59"/>
        <end position="174"/>
    </location>
</feature>
<dbReference type="Pfam" id="PF04389">
    <property type="entry name" value="Peptidase_M28"/>
    <property type="match status" value="1"/>
</dbReference>
<protein>
    <submittedName>
        <fullName evidence="5">Peptidase T-like protein</fullName>
    </submittedName>
</protein>
<sequence length="190" mass="20818">MDAINAKLINEMRVIETFKSLVEIPSPSFQEQEIGIRLVEMLRGLSFEVETLDYQHSFNILARKRGNIAGATSLLLSAHMDTVQPTPTADSYRHEDGIIASNGAAILGADDKSGIAEILEALTVLEETGRPHGDIEVLFTSAEERGLYGAKQVDYDKIKSRYALVLDSSGEVGRIVLAAPTHVVYRMTIT</sequence>
<evidence type="ECO:0000256" key="2">
    <source>
        <dbReference type="ARBA" id="ARBA00022723"/>
    </source>
</evidence>
<dbReference type="PANTHER" id="PTHR42994">
    <property type="entry name" value="PEPTIDASE T"/>
    <property type="match status" value="1"/>
</dbReference>
<organism evidence="5 6">
    <name type="scientific">Candidatus Magnetobacterium bavaricum</name>
    <dbReference type="NCBI Taxonomy" id="29290"/>
    <lineage>
        <taxon>Bacteria</taxon>
        <taxon>Pseudomonadati</taxon>
        <taxon>Nitrospirota</taxon>
        <taxon>Thermodesulfovibrionia</taxon>
        <taxon>Thermodesulfovibrionales</taxon>
        <taxon>Candidatus Magnetobacteriaceae</taxon>
        <taxon>Candidatus Magnetobacterium</taxon>
    </lineage>
</organism>
<dbReference type="PANTHER" id="PTHR42994:SF2">
    <property type="entry name" value="PEPTIDASE"/>
    <property type="match status" value="1"/>
</dbReference>
<keyword evidence="3" id="KW-0378">Hydrolase</keyword>